<accession>A0A9P9DSJ5</accession>
<comment type="function">
    <text evidence="6">Involved in mitochondrial fission. Acts as an adapter protein required to form mitochondrial fission complexes. Formation of these complexes is required to promote constriction and fission of the mitochondrial compartment at a late step in mitochondrial division.</text>
</comment>
<proteinExistence type="inferred from homology"/>
<dbReference type="InterPro" id="IPR001680">
    <property type="entry name" value="WD40_rpt"/>
</dbReference>
<keyword evidence="3" id="KW-0175">Coiled coil</keyword>
<evidence type="ECO:0000313" key="9">
    <source>
        <dbReference type="Proteomes" id="UP000738349"/>
    </source>
</evidence>
<evidence type="ECO:0000256" key="3">
    <source>
        <dbReference type="ARBA" id="ARBA00023054"/>
    </source>
</evidence>
<comment type="similarity">
    <text evidence="4">Belongs to the WD repeat MDV1/CAF4 family.</text>
</comment>
<reference evidence="8" key="1">
    <citation type="journal article" date="2021" name="Nat. Commun.">
        <title>Genetic determinants of endophytism in the Arabidopsis root mycobiome.</title>
        <authorList>
            <person name="Mesny F."/>
            <person name="Miyauchi S."/>
            <person name="Thiergart T."/>
            <person name="Pickel B."/>
            <person name="Atanasova L."/>
            <person name="Karlsson M."/>
            <person name="Huettel B."/>
            <person name="Barry K.W."/>
            <person name="Haridas S."/>
            <person name="Chen C."/>
            <person name="Bauer D."/>
            <person name="Andreopoulos W."/>
            <person name="Pangilinan J."/>
            <person name="LaButti K."/>
            <person name="Riley R."/>
            <person name="Lipzen A."/>
            <person name="Clum A."/>
            <person name="Drula E."/>
            <person name="Henrissat B."/>
            <person name="Kohler A."/>
            <person name="Grigoriev I.V."/>
            <person name="Martin F.M."/>
            <person name="Hacquard S."/>
        </authorList>
    </citation>
    <scope>NUCLEOTIDE SEQUENCE</scope>
    <source>
        <strain evidence="8">MPI-CAGE-AT-0147</strain>
    </source>
</reference>
<evidence type="ECO:0000313" key="8">
    <source>
        <dbReference type="EMBL" id="KAH7124257.1"/>
    </source>
</evidence>
<comment type="caution">
    <text evidence="8">The sequence shown here is derived from an EMBL/GenBank/DDBJ whole genome shotgun (WGS) entry which is preliminary data.</text>
</comment>
<dbReference type="Gene3D" id="2.130.10.10">
    <property type="entry name" value="YVTN repeat-like/Quinoprotein amine dehydrogenase"/>
    <property type="match status" value="1"/>
</dbReference>
<evidence type="ECO:0000256" key="5">
    <source>
        <dbReference type="ARBA" id="ARBA00039789"/>
    </source>
</evidence>
<evidence type="ECO:0000256" key="6">
    <source>
        <dbReference type="ARBA" id="ARBA00043913"/>
    </source>
</evidence>
<dbReference type="OrthoDB" id="538223at2759"/>
<dbReference type="GO" id="GO:0005634">
    <property type="term" value="C:nucleus"/>
    <property type="evidence" value="ECO:0007669"/>
    <property type="project" value="TreeGrafter"/>
</dbReference>
<dbReference type="PROSITE" id="PS00678">
    <property type="entry name" value="WD_REPEATS_1"/>
    <property type="match status" value="1"/>
</dbReference>
<name>A0A9P9DSJ5_9HYPO</name>
<evidence type="ECO:0000256" key="1">
    <source>
        <dbReference type="ARBA" id="ARBA00022574"/>
    </source>
</evidence>
<dbReference type="InterPro" id="IPR015943">
    <property type="entry name" value="WD40/YVTN_repeat-like_dom_sf"/>
</dbReference>
<dbReference type="SUPFAM" id="SSF50978">
    <property type="entry name" value="WD40 repeat-like"/>
    <property type="match status" value="1"/>
</dbReference>
<dbReference type="InterPro" id="IPR019775">
    <property type="entry name" value="WD40_repeat_CS"/>
</dbReference>
<protein>
    <recommendedName>
        <fullName evidence="5">Mitochondrial division protein 1</fullName>
    </recommendedName>
</protein>
<dbReference type="PROSITE" id="PS50082">
    <property type="entry name" value="WD_REPEATS_2"/>
    <property type="match status" value="1"/>
</dbReference>
<keyword evidence="9" id="KW-1185">Reference proteome</keyword>
<dbReference type="GO" id="GO:1990234">
    <property type="term" value="C:transferase complex"/>
    <property type="evidence" value="ECO:0007669"/>
    <property type="project" value="UniProtKB-ARBA"/>
</dbReference>
<dbReference type="PANTHER" id="PTHR22847:SF637">
    <property type="entry name" value="WD REPEAT DOMAIN 5B"/>
    <property type="match status" value="1"/>
</dbReference>
<dbReference type="Proteomes" id="UP000738349">
    <property type="component" value="Unassembled WGS sequence"/>
</dbReference>
<dbReference type="PROSITE" id="PS50294">
    <property type="entry name" value="WD_REPEATS_REGION"/>
    <property type="match status" value="1"/>
</dbReference>
<evidence type="ECO:0000256" key="4">
    <source>
        <dbReference type="ARBA" id="ARBA00038415"/>
    </source>
</evidence>
<dbReference type="Pfam" id="PF00400">
    <property type="entry name" value="WD40"/>
    <property type="match status" value="2"/>
</dbReference>
<keyword evidence="1 7" id="KW-0853">WD repeat</keyword>
<dbReference type="EMBL" id="JAGMUV010000022">
    <property type="protein sequence ID" value="KAH7124257.1"/>
    <property type="molecule type" value="Genomic_DNA"/>
</dbReference>
<keyword evidence="2" id="KW-0677">Repeat</keyword>
<evidence type="ECO:0000256" key="7">
    <source>
        <dbReference type="PROSITE-ProRule" id="PRU00221"/>
    </source>
</evidence>
<dbReference type="PANTHER" id="PTHR22847">
    <property type="entry name" value="WD40 REPEAT PROTEIN"/>
    <property type="match status" value="1"/>
</dbReference>
<feature type="repeat" description="WD" evidence="7">
    <location>
        <begin position="1"/>
        <end position="24"/>
    </location>
</feature>
<gene>
    <name evidence="8" type="ORF">EDB81DRAFT_731179</name>
</gene>
<sequence length="54" mass="5738">MVASASEDGTIRIWDSKTGKCDHLLEGHSSDINSVAFSYDSTIVASASERHASP</sequence>
<dbReference type="AlphaFoldDB" id="A0A9P9DSJ5"/>
<organism evidence="8 9">
    <name type="scientific">Dactylonectria macrodidyma</name>
    <dbReference type="NCBI Taxonomy" id="307937"/>
    <lineage>
        <taxon>Eukaryota</taxon>
        <taxon>Fungi</taxon>
        <taxon>Dikarya</taxon>
        <taxon>Ascomycota</taxon>
        <taxon>Pezizomycotina</taxon>
        <taxon>Sordariomycetes</taxon>
        <taxon>Hypocreomycetidae</taxon>
        <taxon>Hypocreales</taxon>
        <taxon>Nectriaceae</taxon>
        <taxon>Dactylonectria</taxon>
    </lineage>
</organism>
<dbReference type="InterPro" id="IPR036322">
    <property type="entry name" value="WD40_repeat_dom_sf"/>
</dbReference>
<evidence type="ECO:0000256" key="2">
    <source>
        <dbReference type="ARBA" id="ARBA00022737"/>
    </source>
</evidence>